<dbReference type="SUPFAM" id="SSF50249">
    <property type="entry name" value="Nucleic acid-binding proteins"/>
    <property type="match status" value="1"/>
</dbReference>
<name>A0A8J6A832_GALPY</name>
<keyword evidence="2" id="KW-0378">Hydrolase</keyword>
<dbReference type="PANTHER" id="PTHR23355:SF9">
    <property type="entry name" value="DIS3-LIKE EXONUCLEASE 2"/>
    <property type="match status" value="1"/>
</dbReference>
<organism evidence="2 3">
    <name type="scientific">Galemys pyrenaicus</name>
    <name type="common">Iberian desman</name>
    <name type="synonym">Pyrenean desman</name>
    <dbReference type="NCBI Taxonomy" id="202257"/>
    <lineage>
        <taxon>Eukaryota</taxon>
        <taxon>Metazoa</taxon>
        <taxon>Chordata</taxon>
        <taxon>Craniata</taxon>
        <taxon>Vertebrata</taxon>
        <taxon>Euteleostomi</taxon>
        <taxon>Mammalia</taxon>
        <taxon>Eutheria</taxon>
        <taxon>Laurasiatheria</taxon>
        <taxon>Eulipotyphla</taxon>
        <taxon>Talpidae</taxon>
        <taxon>Galemys</taxon>
    </lineage>
</organism>
<dbReference type="PROSITE" id="PS01175">
    <property type="entry name" value="RIBONUCLEASE_II"/>
    <property type="match status" value="1"/>
</dbReference>
<dbReference type="Pfam" id="PF00773">
    <property type="entry name" value="RNB"/>
    <property type="match status" value="1"/>
</dbReference>
<dbReference type="InterPro" id="IPR022966">
    <property type="entry name" value="RNase_II/R_CS"/>
</dbReference>
<dbReference type="GO" id="GO:0006402">
    <property type="term" value="P:mRNA catabolic process"/>
    <property type="evidence" value="ECO:0007669"/>
    <property type="project" value="TreeGrafter"/>
</dbReference>
<gene>
    <name evidence="2" type="ORF">J0S82_013568</name>
</gene>
<accession>A0A8J6A832</accession>
<dbReference type="InterPro" id="IPR050180">
    <property type="entry name" value="RNR_Ribonuclease"/>
</dbReference>
<dbReference type="EMBL" id="JAGFMF010011706">
    <property type="protein sequence ID" value="KAG8515593.1"/>
    <property type="molecule type" value="Genomic_DNA"/>
</dbReference>
<dbReference type="OrthoDB" id="372421at2759"/>
<proteinExistence type="predicted"/>
<dbReference type="GO" id="GO:0010587">
    <property type="term" value="P:miRNA catabolic process"/>
    <property type="evidence" value="ECO:0007669"/>
    <property type="project" value="TreeGrafter"/>
</dbReference>
<dbReference type="GO" id="GO:0003723">
    <property type="term" value="F:RNA binding"/>
    <property type="evidence" value="ECO:0007669"/>
    <property type="project" value="InterPro"/>
</dbReference>
<keyword evidence="2" id="KW-0540">Nuclease</keyword>
<protein>
    <submittedName>
        <fullName evidence="2">DIS3-like exonuclease 2</fullName>
    </submittedName>
</protein>
<keyword evidence="3" id="KW-1185">Reference proteome</keyword>
<dbReference type="PANTHER" id="PTHR23355">
    <property type="entry name" value="RIBONUCLEASE"/>
    <property type="match status" value="1"/>
</dbReference>
<evidence type="ECO:0000313" key="2">
    <source>
        <dbReference type="EMBL" id="KAG8515593.1"/>
    </source>
</evidence>
<dbReference type="GO" id="GO:0000175">
    <property type="term" value="F:3'-5'-RNA exonuclease activity"/>
    <property type="evidence" value="ECO:0007669"/>
    <property type="project" value="TreeGrafter"/>
</dbReference>
<comment type="caution">
    <text evidence="2">The sequence shown here is derived from an EMBL/GenBank/DDBJ whole genome shotgun (WGS) entry which is preliminary data.</text>
</comment>
<reference evidence="2" key="1">
    <citation type="journal article" date="2021" name="Evol. Appl.">
        <title>The genome of the Pyrenean desman and the effects of bottlenecks and inbreeding on the genomic landscape of an endangered species.</title>
        <authorList>
            <person name="Escoda L."/>
            <person name="Castresana J."/>
        </authorList>
    </citation>
    <scope>NUCLEOTIDE SEQUENCE</scope>
    <source>
        <strain evidence="2">IBE-C5619</strain>
    </source>
</reference>
<dbReference type="AlphaFoldDB" id="A0A8J6A832"/>
<dbReference type="GO" id="GO:0000932">
    <property type="term" value="C:P-body"/>
    <property type="evidence" value="ECO:0007669"/>
    <property type="project" value="TreeGrafter"/>
</dbReference>
<dbReference type="Proteomes" id="UP000700334">
    <property type="component" value="Unassembled WGS sequence"/>
</dbReference>
<feature type="domain" description="RNB" evidence="1">
    <location>
        <begin position="12"/>
        <end position="50"/>
    </location>
</feature>
<dbReference type="InterPro" id="IPR001900">
    <property type="entry name" value="RNase_II/R"/>
</dbReference>
<evidence type="ECO:0000259" key="1">
    <source>
        <dbReference type="Pfam" id="PF00773"/>
    </source>
</evidence>
<evidence type="ECO:0000313" key="3">
    <source>
        <dbReference type="Proteomes" id="UP000700334"/>
    </source>
</evidence>
<keyword evidence="2" id="KW-0269">Exonuclease</keyword>
<sequence>MALYFCSGTLRDQAQFQHYALNVPLYTHFTSPIRRFADVVVHRLLATALGEGQATAGAGPLRQRRAAARRG</sequence>
<dbReference type="InterPro" id="IPR012340">
    <property type="entry name" value="NA-bd_OB-fold"/>
</dbReference>